<keyword evidence="3" id="KW-0472">Membrane</keyword>
<protein>
    <recommendedName>
        <fullName evidence="1">diguanylate cyclase</fullName>
        <ecNumber evidence="1">2.7.7.65</ecNumber>
    </recommendedName>
</protein>
<keyword evidence="3" id="KW-1133">Transmembrane helix</keyword>
<dbReference type="PANTHER" id="PTHR45138">
    <property type="entry name" value="REGULATORY COMPONENTS OF SENSORY TRANSDUCTION SYSTEM"/>
    <property type="match status" value="1"/>
</dbReference>
<evidence type="ECO:0000256" key="1">
    <source>
        <dbReference type="ARBA" id="ARBA00012528"/>
    </source>
</evidence>
<dbReference type="CDD" id="cd01949">
    <property type="entry name" value="GGDEF"/>
    <property type="match status" value="1"/>
</dbReference>
<dbReference type="EC" id="2.7.7.65" evidence="1"/>
<dbReference type="RefSeq" id="WP_151653786.1">
    <property type="nucleotide sequence ID" value="NZ_WBVP01000003.1"/>
</dbReference>
<accession>A0A6N6RW20</accession>
<evidence type="ECO:0000259" key="4">
    <source>
        <dbReference type="PROSITE" id="PS50887"/>
    </source>
</evidence>
<keyword evidence="3" id="KW-0812">Transmembrane</keyword>
<dbReference type="PROSITE" id="PS50887">
    <property type="entry name" value="GGDEF"/>
    <property type="match status" value="1"/>
</dbReference>
<dbReference type="Gene3D" id="3.30.70.270">
    <property type="match status" value="1"/>
</dbReference>
<gene>
    <name evidence="5" type="ORF">F8B77_03580</name>
</gene>
<comment type="catalytic activity">
    <reaction evidence="2">
        <text>2 GTP = 3',3'-c-di-GMP + 2 diphosphate</text>
        <dbReference type="Rhea" id="RHEA:24898"/>
        <dbReference type="ChEBI" id="CHEBI:33019"/>
        <dbReference type="ChEBI" id="CHEBI:37565"/>
        <dbReference type="ChEBI" id="CHEBI:58805"/>
        <dbReference type="EC" id="2.7.7.65"/>
    </reaction>
</comment>
<dbReference type="GO" id="GO:1902201">
    <property type="term" value="P:negative regulation of bacterial-type flagellum-dependent cell motility"/>
    <property type="evidence" value="ECO:0007669"/>
    <property type="project" value="TreeGrafter"/>
</dbReference>
<dbReference type="Pfam" id="PF00990">
    <property type="entry name" value="GGDEF"/>
    <property type="match status" value="1"/>
</dbReference>
<feature type="domain" description="GGDEF" evidence="4">
    <location>
        <begin position="311"/>
        <end position="438"/>
    </location>
</feature>
<evidence type="ECO:0000256" key="3">
    <source>
        <dbReference type="SAM" id="Phobius"/>
    </source>
</evidence>
<feature type="transmembrane region" description="Helical" evidence="3">
    <location>
        <begin position="253"/>
        <end position="276"/>
    </location>
</feature>
<organism evidence="5 6">
    <name type="scientific">Aliivibrio finisterrensis</name>
    <dbReference type="NCBI Taxonomy" id="511998"/>
    <lineage>
        <taxon>Bacteria</taxon>
        <taxon>Pseudomonadati</taxon>
        <taxon>Pseudomonadota</taxon>
        <taxon>Gammaproteobacteria</taxon>
        <taxon>Vibrionales</taxon>
        <taxon>Vibrionaceae</taxon>
        <taxon>Aliivibrio</taxon>
    </lineage>
</organism>
<dbReference type="NCBIfam" id="TIGR00254">
    <property type="entry name" value="GGDEF"/>
    <property type="match status" value="1"/>
</dbReference>
<name>A0A6N6RW20_9GAMM</name>
<evidence type="ECO:0000313" key="5">
    <source>
        <dbReference type="EMBL" id="KAB2825782.1"/>
    </source>
</evidence>
<dbReference type="Proteomes" id="UP000434870">
    <property type="component" value="Unassembled WGS sequence"/>
</dbReference>
<reference evidence="5 6" key="1">
    <citation type="submission" date="2019-09" db="EMBL/GenBank/DDBJ databases">
        <title>Genome of Aliivibrio finisterrensis LMG 23869 (type strain).</title>
        <authorList>
            <person name="Bowman J.P."/>
        </authorList>
    </citation>
    <scope>NUCLEOTIDE SEQUENCE [LARGE SCALE GENOMIC DNA]</scope>
    <source>
        <strain evidence="5 6">LMG 23869</strain>
    </source>
</reference>
<dbReference type="GO" id="GO:0052621">
    <property type="term" value="F:diguanylate cyclase activity"/>
    <property type="evidence" value="ECO:0007669"/>
    <property type="project" value="UniProtKB-EC"/>
</dbReference>
<dbReference type="InterPro" id="IPR029787">
    <property type="entry name" value="Nucleotide_cyclase"/>
</dbReference>
<dbReference type="PANTHER" id="PTHR45138:SF9">
    <property type="entry name" value="DIGUANYLATE CYCLASE DGCM-RELATED"/>
    <property type="match status" value="1"/>
</dbReference>
<evidence type="ECO:0000313" key="6">
    <source>
        <dbReference type="Proteomes" id="UP000434870"/>
    </source>
</evidence>
<evidence type="ECO:0000256" key="2">
    <source>
        <dbReference type="ARBA" id="ARBA00034247"/>
    </source>
</evidence>
<dbReference type="SMART" id="SM00267">
    <property type="entry name" value="GGDEF"/>
    <property type="match status" value="1"/>
</dbReference>
<dbReference type="InterPro" id="IPR050469">
    <property type="entry name" value="Diguanylate_Cyclase"/>
</dbReference>
<dbReference type="EMBL" id="WBVP01000003">
    <property type="protein sequence ID" value="KAB2825782.1"/>
    <property type="molecule type" value="Genomic_DNA"/>
</dbReference>
<sequence length="440" mass="51194">MREIISIKNKYLKTFLFLFLLSFYMLYQYNKLEVNSFRMEFHEKITKLYDTVRKITPFYLNTTTVVLSKGTHERGDVSIMVDEDSQVKNLSCGISLLEEELTNYINDDYWSIAILEKLESNVNIGHFKPLHEVHEKLNSKEASNSSWIDRIVDNEKMSKSYQAFARCDLKLTEPYVEPLTGKNVRSIFYPIYENKQLRAMFILDMKASVFLNWLNDFNKKRYSFLNYGGDHALSLSSDFIEIPCTPVSNKLNLSINMVDLFVLSSGIALVITFLLFSINRSLYRFLSYCRLDHMTGLYRRDFYELKLNLTFGRAVIVIDIDEFKRINDQYGHQQGDVVIKEVCHRIKQHMRRDDMAIRWGGEEFIIVINHISNSELLKRSEAIRRSIYAEPIAEICVSVSVGATAGKNMSFKKAFKLADTALYQSKNSGRNRVTVLEDVI</sequence>
<feature type="transmembrane region" description="Helical" evidence="3">
    <location>
        <begin position="12"/>
        <end position="29"/>
    </location>
</feature>
<dbReference type="InterPro" id="IPR043128">
    <property type="entry name" value="Rev_trsase/Diguanyl_cyclase"/>
</dbReference>
<dbReference type="SUPFAM" id="SSF55073">
    <property type="entry name" value="Nucleotide cyclase"/>
    <property type="match status" value="1"/>
</dbReference>
<comment type="caution">
    <text evidence="5">The sequence shown here is derived from an EMBL/GenBank/DDBJ whole genome shotgun (WGS) entry which is preliminary data.</text>
</comment>
<dbReference type="InterPro" id="IPR000160">
    <property type="entry name" value="GGDEF_dom"/>
</dbReference>
<proteinExistence type="predicted"/>
<dbReference type="GO" id="GO:0005886">
    <property type="term" value="C:plasma membrane"/>
    <property type="evidence" value="ECO:0007669"/>
    <property type="project" value="TreeGrafter"/>
</dbReference>
<dbReference type="GO" id="GO:0043709">
    <property type="term" value="P:cell adhesion involved in single-species biofilm formation"/>
    <property type="evidence" value="ECO:0007669"/>
    <property type="project" value="TreeGrafter"/>
</dbReference>
<dbReference type="AlphaFoldDB" id="A0A6N6RW20"/>